<protein>
    <submittedName>
        <fullName evidence="1">Uncharacterized protein</fullName>
    </submittedName>
</protein>
<dbReference type="EMBL" id="LTDF01000072">
    <property type="protein sequence ID" value="KXT51728.1"/>
    <property type="molecule type" value="Genomic_DNA"/>
</dbReference>
<gene>
    <name evidence="1" type="ORF">HMPREF2531_01778</name>
</gene>
<organism evidence="1">
    <name type="scientific">Bacteroides intestinalis</name>
    <dbReference type="NCBI Taxonomy" id="329854"/>
    <lineage>
        <taxon>Bacteria</taxon>
        <taxon>Pseudomonadati</taxon>
        <taxon>Bacteroidota</taxon>
        <taxon>Bacteroidia</taxon>
        <taxon>Bacteroidales</taxon>
        <taxon>Bacteroidaceae</taxon>
        <taxon>Bacteroides</taxon>
    </lineage>
</organism>
<dbReference type="AlphaFoldDB" id="A0A139LJW3"/>
<accession>A0A139LJW3</accession>
<evidence type="ECO:0000313" key="1">
    <source>
        <dbReference type="EMBL" id="KXT51728.1"/>
    </source>
</evidence>
<proteinExistence type="predicted"/>
<dbReference type="RefSeq" id="WP_082788029.1">
    <property type="nucleotide sequence ID" value="NZ_KQ968691.1"/>
</dbReference>
<reference evidence="1 2" key="1">
    <citation type="submission" date="2016-02" db="EMBL/GenBank/DDBJ databases">
        <authorList>
            <person name="Wen L."/>
            <person name="He K."/>
            <person name="Yang H."/>
        </authorList>
    </citation>
    <scope>NUCLEOTIDE SEQUENCE [LARGE SCALE GENOMIC DNA]</scope>
    <source>
        <strain evidence="1 2">KLE1704</strain>
    </source>
</reference>
<evidence type="ECO:0000313" key="2">
    <source>
        <dbReference type="Proteomes" id="UP000070319"/>
    </source>
</evidence>
<comment type="caution">
    <text evidence="1">The sequence shown here is derived from an EMBL/GenBank/DDBJ whole genome shotgun (WGS) entry which is preliminary data.</text>
</comment>
<dbReference type="Proteomes" id="UP000070319">
    <property type="component" value="Unassembled WGS sequence"/>
</dbReference>
<name>A0A139LJW3_9BACE</name>
<dbReference type="PATRIC" id="fig|329854.7.peg.1808"/>
<sequence length="99" mass="11396">MDTYDKNLNACLLHRNKQLTRQLKDYQQTLALTDCSSSLMLAMGQLLRLHRLPSYGLVTSEEEWCHSRSVLKAKQRIKIKLALSATDSLDIYIQNLSRS</sequence>